<gene>
    <name evidence="2" type="ORF">GCM10010449_25120</name>
</gene>
<proteinExistence type="predicted"/>
<dbReference type="InterPro" id="IPR003779">
    <property type="entry name" value="CMD-like"/>
</dbReference>
<accession>A0ABP6MFN5</accession>
<evidence type="ECO:0000313" key="2">
    <source>
        <dbReference type="EMBL" id="GAA3100937.1"/>
    </source>
</evidence>
<dbReference type="EMBL" id="BAAAUG010000038">
    <property type="protein sequence ID" value="GAA3100937.1"/>
    <property type="molecule type" value="Genomic_DNA"/>
</dbReference>
<comment type="caution">
    <text evidence="2">The sequence shown here is derived from an EMBL/GenBank/DDBJ whole genome shotgun (WGS) entry which is preliminary data.</text>
</comment>
<protein>
    <submittedName>
        <fullName evidence="2">Carboxymuconolactone decarboxylase family protein</fullName>
    </submittedName>
</protein>
<dbReference type="Proteomes" id="UP001501637">
    <property type="component" value="Unassembled WGS sequence"/>
</dbReference>
<dbReference type="Gene3D" id="1.20.1290.10">
    <property type="entry name" value="AhpD-like"/>
    <property type="match status" value="1"/>
</dbReference>
<dbReference type="SUPFAM" id="SSF69118">
    <property type="entry name" value="AhpD-like"/>
    <property type="match status" value="1"/>
</dbReference>
<dbReference type="Pfam" id="PF02627">
    <property type="entry name" value="CMD"/>
    <property type="match status" value="1"/>
</dbReference>
<keyword evidence="3" id="KW-1185">Reference proteome</keyword>
<organism evidence="2 3">
    <name type="scientific">Streptomyces rectiviolaceus</name>
    <dbReference type="NCBI Taxonomy" id="332591"/>
    <lineage>
        <taxon>Bacteria</taxon>
        <taxon>Bacillati</taxon>
        <taxon>Actinomycetota</taxon>
        <taxon>Actinomycetes</taxon>
        <taxon>Kitasatosporales</taxon>
        <taxon>Streptomycetaceae</taxon>
        <taxon>Streptomyces</taxon>
    </lineage>
</organism>
<evidence type="ECO:0000259" key="1">
    <source>
        <dbReference type="Pfam" id="PF02627"/>
    </source>
</evidence>
<dbReference type="InterPro" id="IPR029032">
    <property type="entry name" value="AhpD-like"/>
</dbReference>
<dbReference type="NCBIfam" id="TIGR00778">
    <property type="entry name" value="ahpD_dom"/>
    <property type="match status" value="1"/>
</dbReference>
<dbReference type="InterPro" id="IPR004675">
    <property type="entry name" value="AhpD_core"/>
</dbReference>
<feature type="domain" description="Carboxymuconolactone decarboxylase-like" evidence="1">
    <location>
        <begin position="44"/>
        <end position="108"/>
    </location>
</feature>
<name>A0ABP6MFN5_9ACTN</name>
<sequence length="171" mass="18298">MSALFTEHTVETAPAESRAAMERTAAAFGKTPSAVALLAESPELLNGFLELSASFERTTLEPVAREVVIMTVAVRNDCHICVTMHTAKLRKLGADAEVIAALREGRAPGDERLDAIRQFTLEVLDTAGGVGDEELKGFLAAGYTERNALEVVMGIGTYTMSTLANRLTRAT</sequence>
<dbReference type="PANTHER" id="PTHR35446:SF3">
    <property type="entry name" value="CMD DOMAIN-CONTAINING PROTEIN"/>
    <property type="match status" value="1"/>
</dbReference>
<evidence type="ECO:0000313" key="3">
    <source>
        <dbReference type="Proteomes" id="UP001501637"/>
    </source>
</evidence>
<dbReference type="PANTHER" id="PTHR35446">
    <property type="entry name" value="SI:CH211-175M2.5"/>
    <property type="match status" value="1"/>
</dbReference>
<reference evidence="3" key="1">
    <citation type="journal article" date="2019" name="Int. J. Syst. Evol. Microbiol.">
        <title>The Global Catalogue of Microorganisms (GCM) 10K type strain sequencing project: providing services to taxonomists for standard genome sequencing and annotation.</title>
        <authorList>
            <consortium name="The Broad Institute Genomics Platform"/>
            <consortium name="The Broad Institute Genome Sequencing Center for Infectious Disease"/>
            <person name="Wu L."/>
            <person name="Ma J."/>
        </authorList>
    </citation>
    <scope>NUCLEOTIDE SEQUENCE [LARGE SCALE GENOMIC DNA]</scope>
    <source>
        <strain evidence="3">JCM 9092</strain>
    </source>
</reference>